<evidence type="ECO:0000313" key="1">
    <source>
        <dbReference type="EMBL" id="QQL45590.1"/>
    </source>
</evidence>
<keyword evidence="2" id="KW-1185">Reference proteome</keyword>
<accession>A0A6B3LBF5</accession>
<evidence type="ECO:0000313" key="2">
    <source>
        <dbReference type="Proteomes" id="UP000475117"/>
    </source>
</evidence>
<protein>
    <recommendedName>
        <fullName evidence="3">DUF304 domain-containing protein</fullName>
    </recommendedName>
</protein>
<dbReference type="KEGG" id="soa:G3M56_003095"/>
<proteinExistence type="predicted"/>
<evidence type="ECO:0008006" key="3">
    <source>
        <dbReference type="Google" id="ProtNLM"/>
    </source>
</evidence>
<reference evidence="1 2" key="1">
    <citation type="submission" date="2020-12" db="EMBL/GenBank/DDBJ databases">
        <title>Sulforoseuscoccus oceanibium gen. nov., sp. nov., a representative of the phylum Verrucomicrobia with special cytoplasmic membrane, and proposal of Sulforoseuscoccusaceae fam. nov.</title>
        <authorList>
            <person name="Xi F."/>
        </authorList>
    </citation>
    <scope>NUCLEOTIDE SEQUENCE [LARGE SCALE GENOMIC DNA]</scope>
    <source>
        <strain evidence="1 2">T37</strain>
    </source>
</reference>
<gene>
    <name evidence="1" type="ORF">G3M56_003095</name>
</gene>
<sequence length="164" mass="17884">MFNPASRITPTEPEKELRFTRSRQAAGFAAVGGLAMAGLIVAAVNHWQAAATGLTPTIAWWWMIPLAVVAAAGFWAAAFLTVHAYLLLTPLGIEIFPFWRPATNFRIIHWSEIKRLQIDEAPPHLTIDLKGGGGVVLSLAPLTHRSRTLLRRALEGRTQGPDAS</sequence>
<name>A0A6B3LBF5_9BACT</name>
<organism evidence="1 2">
    <name type="scientific">Sulfuriroseicoccus oceanibius</name>
    <dbReference type="NCBI Taxonomy" id="2707525"/>
    <lineage>
        <taxon>Bacteria</taxon>
        <taxon>Pseudomonadati</taxon>
        <taxon>Verrucomicrobiota</taxon>
        <taxon>Verrucomicrobiia</taxon>
        <taxon>Verrucomicrobiales</taxon>
        <taxon>Verrucomicrobiaceae</taxon>
        <taxon>Sulfuriroseicoccus</taxon>
    </lineage>
</organism>
<dbReference type="Proteomes" id="UP000475117">
    <property type="component" value="Chromosome"/>
</dbReference>
<dbReference type="AlphaFoldDB" id="A0A6B3LBF5"/>
<dbReference type="RefSeq" id="WP_164363217.1">
    <property type="nucleotide sequence ID" value="NZ_CP066776.1"/>
</dbReference>
<dbReference type="EMBL" id="CP066776">
    <property type="protein sequence ID" value="QQL45590.1"/>
    <property type="molecule type" value="Genomic_DNA"/>
</dbReference>